<dbReference type="Proteomes" id="UP001281410">
    <property type="component" value="Unassembled WGS sequence"/>
</dbReference>
<comment type="caution">
    <text evidence="2">The sequence shown here is derived from an EMBL/GenBank/DDBJ whole genome shotgun (WGS) entry which is preliminary data.</text>
</comment>
<dbReference type="Pfam" id="PF08268">
    <property type="entry name" value="FBA_3"/>
    <property type="match status" value="1"/>
</dbReference>
<dbReference type="SMART" id="SM00256">
    <property type="entry name" value="FBOX"/>
    <property type="match status" value="1"/>
</dbReference>
<evidence type="ECO:0000313" key="3">
    <source>
        <dbReference type="Proteomes" id="UP001281410"/>
    </source>
</evidence>
<sequence>MSSKFPSELIVDILSYLPVKSLCRFKCVSKSWSVSITHPRFIKLHQARNRRQKFLLVNGESLYHVDPDTSLLHQELSLSYCKVFPNKHDRPFKEEHDHRNFRDCRWVSESSNGLFCVSGSSNGLFCTQMIDPPDLDFFVYNPSTRESKKIPNIDSEKESYHDWMRYPLHGFGYAESIDDYKFVKFFAKRKIIQIFSLRNNSWKTIKCDYPFNVNIVHPIFEFSLYGAVLNGSLHYGIPLNGAIHWMVVVVDYDDRRYYSMVAFDLVEEKFKTLPLHYQFSFKVKRVTVLRDRLCFIDWHNRFWIMEEYGVKESLTRVSIPKKPYPYKCTWKNIGYLFLNLDDDGWLQRDYDSTVFDGIRSYTMHTYVENLVSLNFHRRPRDK</sequence>
<organism evidence="2 3">
    <name type="scientific">Dipteronia sinensis</name>
    <dbReference type="NCBI Taxonomy" id="43782"/>
    <lineage>
        <taxon>Eukaryota</taxon>
        <taxon>Viridiplantae</taxon>
        <taxon>Streptophyta</taxon>
        <taxon>Embryophyta</taxon>
        <taxon>Tracheophyta</taxon>
        <taxon>Spermatophyta</taxon>
        <taxon>Magnoliopsida</taxon>
        <taxon>eudicotyledons</taxon>
        <taxon>Gunneridae</taxon>
        <taxon>Pentapetalae</taxon>
        <taxon>rosids</taxon>
        <taxon>malvids</taxon>
        <taxon>Sapindales</taxon>
        <taxon>Sapindaceae</taxon>
        <taxon>Hippocastanoideae</taxon>
        <taxon>Acereae</taxon>
        <taxon>Dipteronia</taxon>
    </lineage>
</organism>
<dbReference type="AlphaFoldDB" id="A0AAE0DWF2"/>
<reference evidence="2" key="1">
    <citation type="journal article" date="2023" name="Plant J.">
        <title>Genome sequences and population genomics provide insights into the demographic history, inbreeding, and mutation load of two 'living fossil' tree species of Dipteronia.</title>
        <authorList>
            <person name="Feng Y."/>
            <person name="Comes H.P."/>
            <person name="Chen J."/>
            <person name="Zhu S."/>
            <person name="Lu R."/>
            <person name="Zhang X."/>
            <person name="Li P."/>
            <person name="Qiu J."/>
            <person name="Olsen K.M."/>
            <person name="Qiu Y."/>
        </authorList>
    </citation>
    <scope>NUCLEOTIDE SEQUENCE</scope>
    <source>
        <strain evidence="2">NBL</strain>
    </source>
</reference>
<gene>
    <name evidence="2" type="ORF">Dsin_024631</name>
</gene>
<keyword evidence="3" id="KW-1185">Reference proteome</keyword>
<protein>
    <recommendedName>
        <fullName evidence="1">F-box domain-containing protein</fullName>
    </recommendedName>
</protein>
<dbReference type="EMBL" id="JANJYJ010000008">
    <property type="protein sequence ID" value="KAK3193321.1"/>
    <property type="molecule type" value="Genomic_DNA"/>
</dbReference>
<feature type="domain" description="F-box" evidence="1">
    <location>
        <begin position="1"/>
        <end position="44"/>
    </location>
</feature>
<dbReference type="NCBIfam" id="TIGR01640">
    <property type="entry name" value="F_box_assoc_1"/>
    <property type="match status" value="1"/>
</dbReference>
<dbReference type="InterPro" id="IPR050796">
    <property type="entry name" value="SCF_F-box_component"/>
</dbReference>
<dbReference type="PANTHER" id="PTHR31672">
    <property type="entry name" value="BNACNNG10540D PROTEIN"/>
    <property type="match status" value="1"/>
</dbReference>
<dbReference type="PROSITE" id="PS50181">
    <property type="entry name" value="FBOX"/>
    <property type="match status" value="1"/>
</dbReference>
<dbReference type="Pfam" id="PF00646">
    <property type="entry name" value="F-box"/>
    <property type="match status" value="1"/>
</dbReference>
<dbReference type="PANTHER" id="PTHR31672:SF13">
    <property type="entry name" value="F-BOX PROTEIN CPR30-LIKE"/>
    <property type="match status" value="1"/>
</dbReference>
<dbReference type="InterPro" id="IPR013187">
    <property type="entry name" value="F-box-assoc_dom_typ3"/>
</dbReference>
<name>A0AAE0DWF2_9ROSI</name>
<dbReference type="SUPFAM" id="SSF81383">
    <property type="entry name" value="F-box domain"/>
    <property type="match status" value="1"/>
</dbReference>
<dbReference type="InterPro" id="IPR001810">
    <property type="entry name" value="F-box_dom"/>
</dbReference>
<dbReference type="InterPro" id="IPR036047">
    <property type="entry name" value="F-box-like_dom_sf"/>
</dbReference>
<dbReference type="CDD" id="cd22157">
    <property type="entry name" value="F-box_AtFBW1-like"/>
    <property type="match status" value="1"/>
</dbReference>
<dbReference type="InterPro" id="IPR017451">
    <property type="entry name" value="F-box-assoc_interact_dom"/>
</dbReference>
<dbReference type="Gene3D" id="1.20.1280.50">
    <property type="match status" value="1"/>
</dbReference>
<accession>A0AAE0DWF2</accession>
<evidence type="ECO:0000313" key="2">
    <source>
        <dbReference type="EMBL" id="KAK3193321.1"/>
    </source>
</evidence>
<evidence type="ECO:0000259" key="1">
    <source>
        <dbReference type="PROSITE" id="PS50181"/>
    </source>
</evidence>
<proteinExistence type="predicted"/>